<reference evidence="2" key="1">
    <citation type="submission" date="2023-07" db="EMBL/GenBank/DDBJ databases">
        <title>Ureibacillus sp. isolated from freshwater well.</title>
        <authorList>
            <person name="Kirdat K."/>
            <person name="Bhatt A."/>
            <person name="Teware R."/>
            <person name="Bhavsar Y."/>
            <person name="Yadav A."/>
        </authorList>
    </citation>
    <scope>NUCLEOTIDE SEQUENCE</scope>
    <source>
        <strain evidence="2">BA0131</strain>
    </source>
</reference>
<comment type="caution">
    <text evidence="2">The sequence shown here is derived from an EMBL/GenBank/DDBJ whole genome shotgun (WGS) entry which is preliminary data.</text>
</comment>
<dbReference type="GO" id="GO:0016740">
    <property type="term" value="F:transferase activity"/>
    <property type="evidence" value="ECO:0007669"/>
    <property type="project" value="UniProtKB-KW"/>
</dbReference>
<keyword evidence="2" id="KW-0808">Transferase</keyword>
<gene>
    <name evidence="2" type="ORF">QYB95_03325</name>
</gene>
<dbReference type="PANTHER" id="PTHR21310">
    <property type="entry name" value="AMINOGLYCOSIDE PHOSPHOTRANSFERASE-RELATED-RELATED"/>
    <property type="match status" value="1"/>
</dbReference>
<organism evidence="2 3">
    <name type="scientific">Ureibacillus aquaedulcis</name>
    <dbReference type="NCBI Taxonomy" id="3058421"/>
    <lineage>
        <taxon>Bacteria</taxon>
        <taxon>Bacillati</taxon>
        <taxon>Bacillota</taxon>
        <taxon>Bacilli</taxon>
        <taxon>Bacillales</taxon>
        <taxon>Caryophanaceae</taxon>
        <taxon>Ureibacillus</taxon>
    </lineage>
</organism>
<dbReference type="Pfam" id="PF01636">
    <property type="entry name" value="APH"/>
    <property type="match status" value="1"/>
</dbReference>
<dbReference type="Proteomes" id="UP001172743">
    <property type="component" value="Unassembled WGS sequence"/>
</dbReference>
<dbReference type="EMBL" id="JAUHTQ010000002">
    <property type="protein sequence ID" value="MDN4492560.1"/>
    <property type="molecule type" value="Genomic_DNA"/>
</dbReference>
<accession>A0ABT8GMA7</accession>
<dbReference type="SUPFAM" id="SSF56112">
    <property type="entry name" value="Protein kinase-like (PK-like)"/>
    <property type="match status" value="1"/>
</dbReference>
<proteinExistence type="predicted"/>
<protein>
    <submittedName>
        <fullName evidence="2">Aminoglycoside phosphotransferase family protein</fullName>
        <ecNumber evidence="2">2.7.1.-</ecNumber>
    </submittedName>
</protein>
<dbReference type="Gene3D" id="3.30.200.20">
    <property type="entry name" value="Phosphorylase Kinase, domain 1"/>
    <property type="match status" value="1"/>
</dbReference>
<evidence type="ECO:0000313" key="2">
    <source>
        <dbReference type="EMBL" id="MDN4492560.1"/>
    </source>
</evidence>
<keyword evidence="3" id="KW-1185">Reference proteome</keyword>
<dbReference type="InterPro" id="IPR011009">
    <property type="entry name" value="Kinase-like_dom_sf"/>
</dbReference>
<dbReference type="Gene3D" id="3.90.1200.10">
    <property type="match status" value="1"/>
</dbReference>
<evidence type="ECO:0000313" key="3">
    <source>
        <dbReference type="Proteomes" id="UP001172743"/>
    </source>
</evidence>
<dbReference type="RefSeq" id="WP_301136676.1">
    <property type="nucleotide sequence ID" value="NZ_JAUHTQ010000002.1"/>
</dbReference>
<dbReference type="InterPro" id="IPR002575">
    <property type="entry name" value="Aminoglycoside_PTrfase"/>
</dbReference>
<feature type="domain" description="Aminoglycoside phosphotransferase" evidence="1">
    <location>
        <begin position="24"/>
        <end position="238"/>
    </location>
</feature>
<name>A0ABT8GMA7_9BACL</name>
<sequence length="258" mass="30138">MNDKLNEVVEQTIGPIKKITLLDEQGWTSEVCRITTSEGSFLLKTSYIERYRSWLKCEAETLKKLNRIEGFSVPIYFGFFEEEKKSHLLMSFEDGITLTKALKLAKSDNDKLTLIKSFGQFLQNFHEKEPLKILRHEEDWLEYQLLRAQHYFEKGQTDGNASLELLINLMSNRPKTVKQTMIHGDCTTDNVFVINGKVQLFIDVGAMTIGDPRYDEALAIRKFKNNPEYLGAFYEGYTRYRVNNAEIQYFEEGLYEFF</sequence>
<dbReference type="InterPro" id="IPR051678">
    <property type="entry name" value="AGP_Transferase"/>
</dbReference>
<evidence type="ECO:0000259" key="1">
    <source>
        <dbReference type="Pfam" id="PF01636"/>
    </source>
</evidence>
<dbReference type="EC" id="2.7.1.-" evidence="2"/>